<dbReference type="Proteomes" id="UP000095230">
    <property type="component" value="Unassembled WGS sequence"/>
</dbReference>
<evidence type="ECO:0000313" key="3">
    <source>
        <dbReference type="Proteomes" id="UP000095230"/>
    </source>
</evidence>
<accession>A0A1E5IS76</accession>
<reference evidence="1 4" key="2">
    <citation type="submission" date="2021-05" db="EMBL/GenBank/DDBJ databases">
        <title>Molecular characterization for Shewanella algae harboring chromosomal blaOXA-55-like strains isolated from clinical and environment sample.</title>
        <authorList>
            <person name="Ohama Y."/>
            <person name="Aoki K."/>
            <person name="Harada S."/>
            <person name="Moriya K."/>
            <person name="Ishii Y."/>
            <person name="Tateda K."/>
        </authorList>
    </citation>
    <scope>NUCLEOTIDE SEQUENCE [LARGE SCALE GENOMIC DNA]</scope>
    <source>
        <strain evidence="1 4">MBTL60-118</strain>
    </source>
</reference>
<sequence length="166" mass="19775">MNKIRQAKTSGLFLLLSIGFGLCSVSINASELARHHDRFQWTSNVWVQPTWSSSWGVGWHNGYGDPWRVGIGFNTGYPYWNHHYRPYWRNSWRYPYRYERREYVEEPKPRVIAPSQSITTSVQVSHGIKRLPANARVKQKNGRTVYEWQGIEYVYDWTTERYKVIE</sequence>
<organism evidence="2 3">
    <name type="scientific">Shewanella colwelliana</name>
    <name type="common">Alteromonas colwelliana</name>
    <dbReference type="NCBI Taxonomy" id="23"/>
    <lineage>
        <taxon>Bacteria</taxon>
        <taxon>Pseudomonadati</taxon>
        <taxon>Pseudomonadota</taxon>
        <taxon>Gammaproteobacteria</taxon>
        <taxon>Alteromonadales</taxon>
        <taxon>Shewanellaceae</taxon>
        <taxon>Shewanella</taxon>
    </lineage>
</organism>
<dbReference type="RefSeq" id="WP_037427918.1">
    <property type="nucleotide sequence ID" value="NZ_BPEU01000026.1"/>
</dbReference>
<gene>
    <name evidence="2" type="ORF">BEL05_14145</name>
    <name evidence="1" type="ORF">TUM3794_31950</name>
</gene>
<dbReference type="EMBL" id="MCBT01000043">
    <property type="protein sequence ID" value="OEG73401.1"/>
    <property type="molecule type" value="Genomic_DNA"/>
</dbReference>
<dbReference type="Proteomes" id="UP000773469">
    <property type="component" value="Unassembled WGS sequence"/>
</dbReference>
<dbReference type="STRING" id="23.BEL05_14145"/>
<dbReference type="AlphaFoldDB" id="A0A1E5IS76"/>
<evidence type="ECO:0000313" key="2">
    <source>
        <dbReference type="EMBL" id="OEG73401.1"/>
    </source>
</evidence>
<protein>
    <submittedName>
        <fullName evidence="2">Uncharacterized protein</fullName>
    </submittedName>
</protein>
<dbReference type="EMBL" id="BPEU01000026">
    <property type="protein sequence ID" value="GIU44303.1"/>
    <property type="molecule type" value="Genomic_DNA"/>
</dbReference>
<dbReference type="OrthoDB" id="6272643at2"/>
<proteinExistence type="predicted"/>
<evidence type="ECO:0000313" key="1">
    <source>
        <dbReference type="EMBL" id="GIU44303.1"/>
    </source>
</evidence>
<comment type="caution">
    <text evidence="2">The sequence shown here is derived from an EMBL/GenBank/DDBJ whole genome shotgun (WGS) entry which is preliminary data.</text>
</comment>
<keyword evidence="4" id="KW-1185">Reference proteome</keyword>
<reference evidence="2 3" key="1">
    <citation type="submission" date="2016-07" db="EMBL/GenBank/DDBJ databases">
        <title>Whole-genome of two Shewanella species isolated from a digestive organ of sea cucumber Apostichopus japonicus Selenka 1867.</title>
        <authorList>
            <person name="Hong H.-H."/>
            <person name="Choi H."/>
            <person name="Cheon S."/>
            <person name="Oh J.-S."/>
            <person name="Lee H.-G."/>
            <person name="Park C."/>
        </authorList>
    </citation>
    <scope>NUCLEOTIDE SEQUENCE [LARGE SCALE GENOMIC DNA]</scope>
    <source>
        <strain evidence="2 3">CSB03KR</strain>
    </source>
</reference>
<name>A0A1E5IS76_SHECO</name>
<evidence type="ECO:0000313" key="4">
    <source>
        <dbReference type="Proteomes" id="UP000773469"/>
    </source>
</evidence>